<dbReference type="AlphaFoldDB" id="A0A1I2TU76"/>
<dbReference type="InterPro" id="IPR029063">
    <property type="entry name" value="SAM-dependent_MTases_sf"/>
</dbReference>
<keyword evidence="2" id="KW-0830">Ubiquinone</keyword>
<organism evidence="2 3">
    <name type="scientific">Halobacillus alkaliphilus</name>
    <dbReference type="NCBI Taxonomy" id="396056"/>
    <lineage>
        <taxon>Bacteria</taxon>
        <taxon>Bacillati</taxon>
        <taxon>Bacillota</taxon>
        <taxon>Bacilli</taxon>
        <taxon>Bacillales</taxon>
        <taxon>Bacillaceae</taxon>
        <taxon>Halobacillus</taxon>
    </lineage>
</organism>
<dbReference type="GO" id="GO:0008168">
    <property type="term" value="F:methyltransferase activity"/>
    <property type="evidence" value="ECO:0007669"/>
    <property type="project" value="UniProtKB-KW"/>
</dbReference>
<gene>
    <name evidence="2" type="ORF">SAMN05216353_1844</name>
</gene>
<accession>A0A1I2TU76</accession>
<dbReference type="Pfam" id="PF13649">
    <property type="entry name" value="Methyltransf_25"/>
    <property type="match status" value="1"/>
</dbReference>
<dbReference type="EMBL" id="FOOG01000084">
    <property type="protein sequence ID" value="SFG68430.1"/>
    <property type="molecule type" value="Genomic_DNA"/>
</dbReference>
<dbReference type="OrthoDB" id="43862at2"/>
<feature type="domain" description="Methyltransferase" evidence="1">
    <location>
        <begin position="43"/>
        <end position="135"/>
    </location>
</feature>
<dbReference type="RefSeq" id="WP_089755029.1">
    <property type="nucleotide sequence ID" value="NZ_FOOG01000084.1"/>
</dbReference>
<evidence type="ECO:0000259" key="1">
    <source>
        <dbReference type="Pfam" id="PF13649"/>
    </source>
</evidence>
<dbReference type="InterPro" id="IPR041698">
    <property type="entry name" value="Methyltransf_25"/>
</dbReference>
<name>A0A1I2TU76_9BACI</name>
<evidence type="ECO:0000313" key="3">
    <source>
        <dbReference type="Proteomes" id="UP000198897"/>
    </source>
</evidence>
<dbReference type="PANTHER" id="PTHR43591">
    <property type="entry name" value="METHYLTRANSFERASE"/>
    <property type="match status" value="1"/>
</dbReference>
<dbReference type="Gene3D" id="3.40.50.150">
    <property type="entry name" value="Vaccinia Virus protein VP39"/>
    <property type="match status" value="1"/>
</dbReference>
<dbReference type="SUPFAM" id="SSF53335">
    <property type="entry name" value="S-adenosyl-L-methionine-dependent methyltransferases"/>
    <property type="match status" value="1"/>
</dbReference>
<dbReference type="Proteomes" id="UP000198897">
    <property type="component" value="Unassembled WGS sequence"/>
</dbReference>
<reference evidence="3" key="1">
    <citation type="submission" date="2016-10" db="EMBL/GenBank/DDBJ databases">
        <authorList>
            <person name="Varghese N."/>
            <person name="Submissions S."/>
        </authorList>
    </citation>
    <scope>NUCLEOTIDE SEQUENCE [LARGE SCALE GENOMIC DNA]</scope>
    <source>
        <strain evidence="3">FP5</strain>
    </source>
</reference>
<dbReference type="CDD" id="cd02440">
    <property type="entry name" value="AdoMet_MTases"/>
    <property type="match status" value="1"/>
</dbReference>
<keyword evidence="2" id="KW-0808">Transferase</keyword>
<keyword evidence="3" id="KW-1185">Reference proteome</keyword>
<dbReference type="PANTHER" id="PTHR43591:SF110">
    <property type="entry name" value="RHODANESE DOMAIN-CONTAINING PROTEIN"/>
    <property type="match status" value="1"/>
</dbReference>
<keyword evidence="2" id="KW-0489">Methyltransferase</keyword>
<proteinExistence type="predicted"/>
<protein>
    <submittedName>
        <fullName evidence="2">Ubiquinone/menaquinone biosynthesis C-methylase UbiE</fullName>
    </submittedName>
</protein>
<dbReference type="GO" id="GO:0032259">
    <property type="term" value="P:methylation"/>
    <property type="evidence" value="ECO:0007669"/>
    <property type="project" value="UniProtKB-KW"/>
</dbReference>
<sequence>MKETDFSTIADHYDNNQYRVEEIEKDTTLKSYMNQHQKEQYEVLDLSCGTGLYLAKQVPLFQDEQVRWTGLDASKAMLEKAKEKLGSIQWVQGYAENMPFESDKFDYIINNYSFHHYKEKEKVLDEITRVLMPSGQFKMHNIAIHSMPKWWVYHYFPQAYAEDVQRFWHPEKIYEELRKRDFEVQLKVNDRHEEILTADYLPYAENRDISVLTLISDSEYEKGLNKMKQEVKEDPLKTIPHEFAELFITAKKR</sequence>
<evidence type="ECO:0000313" key="2">
    <source>
        <dbReference type="EMBL" id="SFG68430.1"/>
    </source>
</evidence>